<accession>A0A183CC73</accession>
<feature type="region of interest" description="Disordered" evidence="10">
    <location>
        <begin position="392"/>
        <end position="650"/>
    </location>
</feature>
<dbReference type="GO" id="GO:0005737">
    <property type="term" value="C:cytoplasm"/>
    <property type="evidence" value="ECO:0007669"/>
    <property type="project" value="TreeGrafter"/>
</dbReference>
<evidence type="ECO:0000256" key="7">
    <source>
        <dbReference type="ARBA" id="ARBA00047899"/>
    </source>
</evidence>
<dbReference type="GO" id="GO:0005524">
    <property type="term" value="F:ATP binding"/>
    <property type="evidence" value="ECO:0007669"/>
    <property type="project" value="UniProtKB-UniRule"/>
</dbReference>
<evidence type="ECO:0000259" key="11">
    <source>
        <dbReference type="PROSITE" id="PS50011"/>
    </source>
</evidence>
<keyword evidence="12" id="KW-1185">Reference proteome</keyword>
<dbReference type="InterPro" id="IPR051334">
    <property type="entry name" value="SRPK"/>
</dbReference>
<evidence type="ECO:0000256" key="1">
    <source>
        <dbReference type="ARBA" id="ARBA00012513"/>
    </source>
</evidence>
<dbReference type="PANTHER" id="PTHR47634:SF9">
    <property type="entry name" value="PROTEIN KINASE DOMAIN-CONTAINING PROTEIN-RELATED"/>
    <property type="match status" value="1"/>
</dbReference>
<evidence type="ECO:0000313" key="13">
    <source>
        <dbReference type="WBParaSite" id="GPLIN_001047400"/>
    </source>
</evidence>
<proteinExistence type="predicted"/>
<dbReference type="PANTHER" id="PTHR47634">
    <property type="entry name" value="PROTEIN KINASE DOMAIN-CONTAINING PROTEIN-RELATED"/>
    <property type="match status" value="1"/>
</dbReference>
<feature type="compositionally biased region" description="Basic residues" evidence="10">
    <location>
        <begin position="583"/>
        <end position="598"/>
    </location>
</feature>
<keyword evidence="2" id="KW-0723">Serine/threonine-protein kinase</keyword>
<evidence type="ECO:0000256" key="4">
    <source>
        <dbReference type="ARBA" id="ARBA00022741"/>
    </source>
</evidence>
<reference evidence="13" key="2">
    <citation type="submission" date="2016-06" db="UniProtKB">
        <authorList>
            <consortium name="WormBaseParasite"/>
        </authorList>
    </citation>
    <scope>IDENTIFICATION</scope>
</reference>
<dbReference type="GO" id="GO:0000245">
    <property type="term" value="P:spliceosomal complex assembly"/>
    <property type="evidence" value="ECO:0007669"/>
    <property type="project" value="TreeGrafter"/>
</dbReference>
<dbReference type="PROSITE" id="PS00108">
    <property type="entry name" value="PROTEIN_KINASE_ST"/>
    <property type="match status" value="1"/>
</dbReference>
<feature type="compositionally biased region" description="Low complexity" evidence="10">
    <location>
        <begin position="392"/>
        <end position="421"/>
    </location>
</feature>
<feature type="region of interest" description="Disordered" evidence="10">
    <location>
        <begin position="73"/>
        <end position="96"/>
    </location>
</feature>
<dbReference type="PROSITE" id="PS00107">
    <property type="entry name" value="PROTEIN_KINASE_ATP"/>
    <property type="match status" value="1"/>
</dbReference>
<dbReference type="AlphaFoldDB" id="A0A183CC73"/>
<dbReference type="Gene3D" id="1.10.510.10">
    <property type="entry name" value="Transferase(Phosphotransferase) domain 1"/>
    <property type="match status" value="2"/>
</dbReference>
<feature type="region of interest" description="Disordered" evidence="10">
    <location>
        <begin position="350"/>
        <end position="369"/>
    </location>
</feature>
<keyword evidence="4 9" id="KW-0547">Nucleotide-binding</keyword>
<protein>
    <recommendedName>
        <fullName evidence="1">non-specific serine/threonine protein kinase</fullName>
        <ecNumber evidence="1">2.7.11.1</ecNumber>
    </recommendedName>
</protein>
<feature type="domain" description="Protein kinase" evidence="11">
    <location>
        <begin position="111"/>
        <end position="831"/>
    </location>
</feature>
<feature type="binding site" evidence="9">
    <location>
        <position position="140"/>
    </location>
    <ligand>
        <name>ATP</name>
        <dbReference type="ChEBI" id="CHEBI:30616"/>
    </ligand>
</feature>
<dbReference type="FunFam" id="1.10.510.10:FF:001037">
    <property type="entry name" value="SRSF protein kinase 2"/>
    <property type="match status" value="1"/>
</dbReference>
<evidence type="ECO:0000256" key="8">
    <source>
        <dbReference type="ARBA" id="ARBA00048679"/>
    </source>
</evidence>
<comment type="catalytic activity">
    <reaction evidence="7">
        <text>L-threonyl-[protein] + ATP = O-phospho-L-threonyl-[protein] + ADP + H(+)</text>
        <dbReference type="Rhea" id="RHEA:46608"/>
        <dbReference type="Rhea" id="RHEA-COMP:11060"/>
        <dbReference type="Rhea" id="RHEA-COMP:11605"/>
        <dbReference type="ChEBI" id="CHEBI:15378"/>
        <dbReference type="ChEBI" id="CHEBI:30013"/>
        <dbReference type="ChEBI" id="CHEBI:30616"/>
        <dbReference type="ChEBI" id="CHEBI:61977"/>
        <dbReference type="ChEBI" id="CHEBI:456216"/>
        <dbReference type="EC" id="2.7.11.1"/>
    </reaction>
</comment>
<dbReference type="InterPro" id="IPR000719">
    <property type="entry name" value="Prot_kinase_dom"/>
</dbReference>
<dbReference type="SUPFAM" id="SSF56112">
    <property type="entry name" value="Protein kinase-like (PK-like)"/>
    <property type="match status" value="1"/>
</dbReference>
<dbReference type="GO" id="GO:0004674">
    <property type="term" value="F:protein serine/threonine kinase activity"/>
    <property type="evidence" value="ECO:0007669"/>
    <property type="project" value="UniProtKB-KW"/>
</dbReference>
<dbReference type="InterPro" id="IPR011009">
    <property type="entry name" value="Kinase-like_dom_sf"/>
</dbReference>
<feature type="compositionally biased region" description="Polar residues" evidence="10">
    <location>
        <begin position="619"/>
        <end position="628"/>
    </location>
</feature>
<reference evidence="12" key="1">
    <citation type="submission" date="2014-05" db="EMBL/GenBank/DDBJ databases">
        <title>The genome and life-stage specific transcriptomes of Globodera pallida elucidate key aspects of plant parasitism by a cyst nematode.</title>
        <authorList>
            <person name="Cotton J.A."/>
            <person name="Lilley C.J."/>
            <person name="Jones L.M."/>
            <person name="Kikuchi T."/>
            <person name="Reid A.J."/>
            <person name="Thorpe P."/>
            <person name="Tsai I.J."/>
            <person name="Beasley H."/>
            <person name="Blok V."/>
            <person name="Cock P.J.A."/>
            <person name="Van den Akker S.E."/>
            <person name="Holroyd N."/>
            <person name="Hunt M."/>
            <person name="Mantelin S."/>
            <person name="Naghra H."/>
            <person name="Pain A."/>
            <person name="Palomares-Rius J.E."/>
            <person name="Zarowiecki M."/>
            <person name="Berriman M."/>
            <person name="Jones J.T."/>
            <person name="Urwin P.E."/>
        </authorList>
    </citation>
    <scope>NUCLEOTIDE SEQUENCE [LARGE SCALE GENOMIC DNA]</scope>
    <source>
        <strain evidence="12">Lindley</strain>
    </source>
</reference>
<dbReference type="GO" id="GO:0005634">
    <property type="term" value="C:nucleus"/>
    <property type="evidence" value="ECO:0007669"/>
    <property type="project" value="TreeGrafter"/>
</dbReference>
<feature type="compositionally biased region" description="Basic and acidic residues" evidence="10">
    <location>
        <begin position="500"/>
        <end position="517"/>
    </location>
</feature>
<organism evidence="12 13">
    <name type="scientific">Globodera pallida</name>
    <name type="common">Potato cyst nematode worm</name>
    <name type="synonym">Heterodera pallida</name>
    <dbReference type="NCBI Taxonomy" id="36090"/>
    <lineage>
        <taxon>Eukaryota</taxon>
        <taxon>Metazoa</taxon>
        <taxon>Ecdysozoa</taxon>
        <taxon>Nematoda</taxon>
        <taxon>Chromadorea</taxon>
        <taxon>Rhabditida</taxon>
        <taxon>Tylenchina</taxon>
        <taxon>Tylenchomorpha</taxon>
        <taxon>Tylenchoidea</taxon>
        <taxon>Heteroderidae</taxon>
        <taxon>Heteroderinae</taxon>
        <taxon>Globodera</taxon>
    </lineage>
</organism>
<dbReference type="Gene3D" id="3.30.200.20">
    <property type="entry name" value="Phosphorylase Kinase, domain 1"/>
    <property type="match status" value="1"/>
</dbReference>
<evidence type="ECO:0000256" key="9">
    <source>
        <dbReference type="PROSITE-ProRule" id="PRU10141"/>
    </source>
</evidence>
<feature type="compositionally biased region" description="Basic residues" evidence="10">
    <location>
        <begin position="485"/>
        <end position="494"/>
    </location>
</feature>
<dbReference type="GO" id="GO:0050684">
    <property type="term" value="P:regulation of mRNA processing"/>
    <property type="evidence" value="ECO:0007669"/>
    <property type="project" value="TreeGrafter"/>
</dbReference>
<dbReference type="EC" id="2.7.11.1" evidence="1"/>
<evidence type="ECO:0000256" key="5">
    <source>
        <dbReference type="ARBA" id="ARBA00022777"/>
    </source>
</evidence>
<dbReference type="Pfam" id="PF00069">
    <property type="entry name" value="Pkinase"/>
    <property type="match status" value="2"/>
</dbReference>
<feature type="compositionally biased region" description="Basic and acidic residues" evidence="10">
    <location>
        <begin position="453"/>
        <end position="468"/>
    </location>
</feature>
<dbReference type="FunFam" id="3.30.200.20:FF:000163">
    <property type="entry name" value="SRSF protein kinase 2 isoform X1"/>
    <property type="match status" value="1"/>
</dbReference>
<dbReference type="PROSITE" id="PS50011">
    <property type="entry name" value="PROTEIN_KINASE_DOM"/>
    <property type="match status" value="1"/>
</dbReference>
<feature type="compositionally biased region" description="Basic and acidic residues" evidence="10">
    <location>
        <begin position="629"/>
        <end position="640"/>
    </location>
</feature>
<evidence type="ECO:0000256" key="3">
    <source>
        <dbReference type="ARBA" id="ARBA00022679"/>
    </source>
</evidence>
<evidence type="ECO:0000313" key="12">
    <source>
        <dbReference type="Proteomes" id="UP000050741"/>
    </source>
</evidence>
<dbReference type="InterPro" id="IPR017441">
    <property type="entry name" value="Protein_kinase_ATP_BS"/>
</dbReference>
<dbReference type="Proteomes" id="UP000050741">
    <property type="component" value="Unassembled WGS sequence"/>
</dbReference>
<sequence>MVGIDQTTSDEIIQDKEQLKWKMDNLHWFPEDELQPNDFQPALSMESEGSSFNNNVNAEMDEEMMGEDAMHHEDDQPVLGSDEDEQEDPKDYKKGGYHPVQIGDVFKHGRYHVIRKLGWGHFSTVWLSWDIDVKRFVAMKIVKSAEHYTEAALDEIKLLECVRDSDPADASLQRVVQLLDHFTVSGVNGAHVCMVFEVLGCNLLKLIIRSSYEGLPIDLVKRITKQVLEGLHYLHEKCHIIHTDIKPENVLITMSHEEIKKMAEDAILAGKAGNAMSGSAVCSSKRAFKKMEETLTKNKKKKLKKKRKRHRDILEQQLKEVEGMSVEITSPTSEQNPFLINHQRHHDGVFSSAERSDDNEEDGESCRENDAQLTKNLSLLEKIKIPRISLTQFSTNNSHQNNTNNSNNNNNEQQQQQQQQQLQLGEEGPKNGKRVAESGGPSKLANATQKPCARSEHDEPKPVKEEPSVTRNAEPGQSSDALPKRIGKKKKTGKNKQMLVKKDKRDDSPSPPIKREEEEAMGPEEDNTKESPKKGKMAKLPNGSDDGKTMGYDGIRKGGEEAAENVKANAQQREGQEEDSISKGKKKKTKRKNKKKLKQQAYAQEEEEELREVDKSDSVQHQSMVDSGQNKELKTEEDHQQQSPMEQEMSFEHENHEKQMLDKIIAKKFDVKIADLGNACWTYHHFTEDIQTRQYRALEVIIGAGYDTSADIWSVACMAFELATGDYLFEPHSGGTYSRDEDHLAHVIELLGSIPPTVFKKGEHWREFFHKNGRLLHIPNLKPWSLVEVLTQKYQWPFEQARSFAAFLFPMLNYEPAERVTAAQCLKHNWLKNIE</sequence>
<name>A0A183CC73_GLOPA</name>
<keyword evidence="3" id="KW-0808">Transferase</keyword>
<dbReference type="SMART" id="SM00220">
    <property type="entry name" value="S_TKc"/>
    <property type="match status" value="1"/>
</dbReference>
<evidence type="ECO:0000256" key="6">
    <source>
        <dbReference type="ARBA" id="ARBA00022840"/>
    </source>
</evidence>
<feature type="compositionally biased region" description="Polar residues" evidence="10">
    <location>
        <begin position="469"/>
        <end position="480"/>
    </location>
</feature>
<evidence type="ECO:0000256" key="10">
    <source>
        <dbReference type="SAM" id="MobiDB-lite"/>
    </source>
</evidence>
<evidence type="ECO:0000256" key="2">
    <source>
        <dbReference type="ARBA" id="ARBA00022527"/>
    </source>
</evidence>
<dbReference type="InterPro" id="IPR008271">
    <property type="entry name" value="Ser/Thr_kinase_AS"/>
</dbReference>
<dbReference type="WBParaSite" id="GPLIN_001047400">
    <property type="protein sequence ID" value="GPLIN_001047400"/>
    <property type="gene ID" value="GPLIN_001047400"/>
</dbReference>
<comment type="catalytic activity">
    <reaction evidence="8">
        <text>L-seryl-[protein] + ATP = O-phospho-L-seryl-[protein] + ADP + H(+)</text>
        <dbReference type="Rhea" id="RHEA:17989"/>
        <dbReference type="Rhea" id="RHEA-COMP:9863"/>
        <dbReference type="Rhea" id="RHEA-COMP:11604"/>
        <dbReference type="ChEBI" id="CHEBI:15378"/>
        <dbReference type="ChEBI" id="CHEBI:29999"/>
        <dbReference type="ChEBI" id="CHEBI:30616"/>
        <dbReference type="ChEBI" id="CHEBI:83421"/>
        <dbReference type="ChEBI" id="CHEBI:456216"/>
        <dbReference type="EC" id="2.7.11.1"/>
    </reaction>
</comment>
<keyword evidence="5" id="KW-0418">Kinase</keyword>
<feature type="compositionally biased region" description="Basic and acidic residues" evidence="10">
    <location>
        <begin position="427"/>
        <end position="436"/>
    </location>
</feature>
<keyword evidence="6 9" id="KW-0067">ATP-binding</keyword>